<evidence type="ECO:0000313" key="11">
    <source>
        <dbReference type="Proteomes" id="UP000268007"/>
    </source>
</evidence>
<dbReference type="SUPFAM" id="SSF55785">
    <property type="entry name" value="PYP-like sensor domain (PAS domain)"/>
    <property type="match status" value="3"/>
</dbReference>
<feature type="coiled-coil region" evidence="6">
    <location>
        <begin position="196"/>
        <end position="223"/>
    </location>
</feature>
<dbReference type="OrthoDB" id="6231665at2"/>
<keyword evidence="5" id="KW-0418">Kinase</keyword>
<dbReference type="InterPro" id="IPR036097">
    <property type="entry name" value="HisK_dim/P_sf"/>
</dbReference>
<dbReference type="EMBL" id="RBKU01000001">
    <property type="protein sequence ID" value="RKR84823.1"/>
    <property type="molecule type" value="Genomic_DNA"/>
</dbReference>
<gene>
    <name evidence="10" type="ORF">BDD43_5076</name>
</gene>
<dbReference type="CDD" id="cd00082">
    <property type="entry name" value="HisKA"/>
    <property type="match status" value="1"/>
</dbReference>
<dbReference type="Gene3D" id="3.30.450.20">
    <property type="entry name" value="PAS domain"/>
    <property type="match status" value="3"/>
</dbReference>
<evidence type="ECO:0000256" key="1">
    <source>
        <dbReference type="ARBA" id="ARBA00000085"/>
    </source>
</evidence>
<dbReference type="Pfam" id="PF13188">
    <property type="entry name" value="PAS_8"/>
    <property type="match status" value="1"/>
</dbReference>
<dbReference type="NCBIfam" id="TIGR00229">
    <property type="entry name" value="sensory_box"/>
    <property type="match status" value="2"/>
</dbReference>
<name>A0A495J7U9_9SPHI</name>
<dbReference type="AlphaFoldDB" id="A0A495J7U9"/>
<evidence type="ECO:0000256" key="3">
    <source>
        <dbReference type="ARBA" id="ARBA00022553"/>
    </source>
</evidence>
<dbReference type="SUPFAM" id="SSF47384">
    <property type="entry name" value="Homodimeric domain of signal transducing histidine kinase"/>
    <property type="match status" value="1"/>
</dbReference>
<feature type="transmembrane region" description="Helical" evidence="7">
    <location>
        <begin position="12"/>
        <end position="32"/>
    </location>
</feature>
<evidence type="ECO:0000313" key="10">
    <source>
        <dbReference type="EMBL" id="RKR84823.1"/>
    </source>
</evidence>
<dbReference type="PROSITE" id="PS50113">
    <property type="entry name" value="PAC"/>
    <property type="match status" value="1"/>
</dbReference>
<dbReference type="GO" id="GO:0000155">
    <property type="term" value="F:phosphorelay sensor kinase activity"/>
    <property type="evidence" value="ECO:0007669"/>
    <property type="project" value="InterPro"/>
</dbReference>
<comment type="catalytic activity">
    <reaction evidence="1">
        <text>ATP + protein L-histidine = ADP + protein N-phospho-L-histidine.</text>
        <dbReference type="EC" id="2.7.13.3"/>
    </reaction>
</comment>
<keyword evidence="7" id="KW-1133">Transmembrane helix</keyword>
<dbReference type="Gene3D" id="2.10.70.100">
    <property type="match status" value="1"/>
</dbReference>
<evidence type="ECO:0000256" key="5">
    <source>
        <dbReference type="ARBA" id="ARBA00022777"/>
    </source>
</evidence>
<evidence type="ECO:0000256" key="2">
    <source>
        <dbReference type="ARBA" id="ARBA00012438"/>
    </source>
</evidence>
<dbReference type="InterPro" id="IPR013655">
    <property type="entry name" value="PAS_fold_3"/>
</dbReference>
<keyword evidence="4" id="KW-0808">Transferase</keyword>
<dbReference type="PANTHER" id="PTHR43304">
    <property type="entry name" value="PHYTOCHROME-LIKE PROTEIN CPH1"/>
    <property type="match status" value="1"/>
</dbReference>
<dbReference type="InterPro" id="IPR035965">
    <property type="entry name" value="PAS-like_dom_sf"/>
</dbReference>
<dbReference type="RefSeq" id="WP_147425730.1">
    <property type="nucleotide sequence ID" value="NZ_RBKU01000001.1"/>
</dbReference>
<dbReference type="InterPro" id="IPR001610">
    <property type="entry name" value="PAC"/>
</dbReference>
<evidence type="ECO:0000256" key="4">
    <source>
        <dbReference type="ARBA" id="ARBA00022679"/>
    </source>
</evidence>
<protein>
    <recommendedName>
        <fullName evidence="2">histidine kinase</fullName>
        <ecNumber evidence="2">2.7.13.3</ecNumber>
    </recommendedName>
</protein>
<sequence>MELERFYKKLRNSGSVSIAFIYIAISLVWILLRDRLIFLLKSRFGYTNFEALNRGHGFAFVIATGILLFFLIRRHSRQVILNENEYRELYEANPSPMWIYDPQTLKIISVNQTAITVYGYTKEQFLQMTVLDIHPGRDHEKLLAALAGDINTFNHSGVWAQFKNDRSVLCAELSLSKINFRGKTALMVLARDHSLIIAQEKMLKKANHDLANEKKRLTDIQELSKIAAWDYFIEDKQLVLSNEIYHIFGILGKNSKDTYDIFLKTVHRDDRERFMAAARSVLALNNDLDIVHRLFFGHNNIRYVRQLGKLEYRNGKPYKVRGTMQDITEIKQIERENNQINTENRKLATIITKINNMVVIEDAESRITWVNNAFEKFTGYTLAEIQGLHPSEFITRPEDEEEVTSISKAQQRLESFAVDVINHTKTKQPYWVNIEFTPMFEEGKFIGYISVHNNITTRKEKEDEITKQNTVLRNIAWLSSHEIRRPAASILGLTDLIRNADNQTEKDEYLDLLYQSTLQLDEIIHKINNTINEKLPDSN</sequence>
<dbReference type="InterPro" id="IPR000700">
    <property type="entry name" value="PAS-assoc_C"/>
</dbReference>
<dbReference type="PROSITE" id="PS50112">
    <property type="entry name" value="PAS"/>
    <property type="match status" value="2"/>
</dbReference>
<feature type="domain" description="PAS" evidence="8">
    <location>
        <begin position="343"/>
        <end position="416"/>
    </location>
</feature>
<evidence type="ECO:0000259" key="8">
    <source>
        <dbReference type="PROSITE" id="PS50112"/>
    </source>
</evidence>
<feature type="transmembrane region" description="Helical" evidence="7">
    <location>
        <begin position="52"/>
        <end position="72"/>
    </location>
</feature>
<dbReference type="Pfam" id="PF13426">
    <property type="entry name" value="PAS_9"/>
    <property type="match status" value="1"/>
</dbReference>
<dbReference type="Pfam" id="PF08447">
    <property type="entry name" value="PAS_3"/>
    <property type="match status" value="1"/>
</dbReference>
<dbReference type="InterPro" id="IPR000014">
    <property type="entry name" value="PAS"/>
</dbReference>
<dbReference type="Gene3D" id="1.10.287.130">
    <property type="match status" value="1"/>
</dbReference>
<dbReference type="Proteomes" id="UP000268007">
    <property type="component" value="Unassembled WGS sequence"/>
</dbReference>
<accession>A0A495J7U9</accession>
<dbReference type="SMART" id="SM00086">
    <property type="entry name" value="PAC"/>
    <property type="match status" value="2"/>
</dbReference>
<dbReference type="CDD" id="cd00130">
    <property type="entry name" value="PAS"/>
    <property type="match status" value="2"/>
</dbReference>
<comment type="caution">
    <text evidence="10">The sequence shown here is derived from an EMBL/GenBank/DDBJ whole genome shotgun (WGS) entry which is preliminary data.</text>
</comment>
<proteinExistence type="predicted"/>
<keyword evidence="6" id="KW-0175">Coiled coil</keyword>
<organism evidence="10 11">
    <name type="scientific">Mucilaginibacter gracilis</name>
    <dbReference type="NCBI Taxonomy" id="423350"/>
    <lineage>
        <taxon>Bacteria</taxon>
        <taxon>Pseudomonadati</taxon>
        <taxon>Bacteroidota</taxon>
        <taxon>Sphingobacteriia</taxon>
        <taxon>Sphingobacteriales</taxon>
        <taxon>Sphingobacteriaceae</taxon>
        <taxon>Mucilaginibacter</taxon>
    </lineage>
</organism>
<reference evidence="10 11" key="1">
    <citation type="submission" date="2018-10" db="EMBL/GenBank/DDBJ databases">
        <title>Genomic Encyclopedia of Archaeal and Bacterial Type Strains, Phase II (KMG-II): from individual species to whole genera.</title>
        <authorList>
            <person name="Goeker M."/>
        </authorList>
    </citation>
    <scope>NUCLEOTIDE SEQUENCE [LARGE SCALE GENOMIC DNA]</scope>
    <source>
        <strain evidence="10 11">DSM 18602</strain>
    </source>
</reference>
<feature type="domain" description="PAS" evidence="8">
    <location>
        <begin position="82"/>
        <end position="146"/>
    </location>
</feature>
<dbReference type="SMART" id="SM00091">
    <property type="entry name" value="PAS"/>
    <property type="match status" value="2"/>
</dbReference>
<evidence type="ECO:0000259" key="9">
    <source>
        <dbReference type="PROSITE" id="PS50113"/>
    </source>
</evidence>
<keyword evidence="11" id="KW-1185">Reference proteome</keyword>
<keyword evidence="7" id="KW-0812">Transmembrane</keyword>
<dbReference type="PANTHER" id="PTHR43304:SF1">
    <property type="entry name" value="PAC DOMAIN-CONTAINING PROTEIN"/>
    <property type="match status" value="1"/>
</dbReference>
<keyword evidence="7" id="KW-0472">Membrane</keyword>
<dbReference type="InterPro" id="IPR003661">
    <property type="entry name" value="HisK_dim/P_dom"/>
</dbReference>
<feature type="domain" description="PAC" evidence="9">
    <location>
        <begin position="414"/>
        <end position="467"/>
    </location>
</feature>
<dbReference type="EC" id="2.7.13.3" evidence="2"/>
<evidence type="ECO:0000256" key="7">
    <source>
        <dbReference type="SAM" id="Phobius"/>
    </source>
</evidence>
<keyword evidence="3" id="KW-0597">Phosphoprotein</keyword>
<evidence type="ECO:0000256" key="6">
    <source>
        <dbReference type="SAM" id="Coils"/>
    </source>
</evidence>
<dbReference type="InterPro" id="IPR052162">
    <property type="entry name" value="Sensor_kinase/Photoreceptor"/>
</dbReference>